<accession>A0A7G7CS63</accession>
<evidence type="ECO:0000313" key="2">
    <source>
        <dbReference type="Proteomes" id="UP000515743"/>
    </source>
</evidence>
<gene>
    <name evidence="1" type="ORF">H0194_01270</name>
</gene>
<evidence type="ECO:0000313" key="1">
    <source>
        <dbReference type="EMBL" id="QNE90429.1"/>
    </source>
</evidence>
<protein>
    <submittedName>
        <fullName evidence="1">Uncharacterized protein</fullName>
    </submittedName>
</protein>
<organism evidence="1 2">
    <name type="scientific">Corynebacterium incognita</name>
    <dbReference type="NCBI Taxonomy" id="2754725"/>
    <lineage>
        <taxon>Bacteria</taxon>
        <taxon>Bacillati</taxon>
        <taxon>Actinomycetota</taxon>
        <taxon>Actinomycetes</taxon>
        <taxon>Mycobacteriales</taxon>
        <taxon>Corynebacteriaceae</taxon>
        <taxon>Corynebacterium</taxon>
    </lineage>
</organism>
<dbReference type="EMBL" id="CP059404">
    <property type="protein sequence ID" value="QNE90429.1"/>
    <property type="molecule type" value="Genomic_DNA"/>
</dbReference>
<dbReference type="AlphaFoldDB" id="A0A7G7CS63"/>
<dbReference type="KEGG" id="cik:H0194_01270"/>
<dbReference type="Proteomes" id="UP000515743">
    <property type="component" value="Chromosome"/>
</dbReference>
<sequence>MVVIPGSPALIPQLAPAHEPSRQLLVAARQVIQRALAVTGGAGLDLRIVGSRAARWHTAHTGSFRAWGDGPGPVGMPRLKGGNYLPELIARFVAEDREPRWVDEHLGVTVAGGELTIVVAEGSAGLDDKAPLALLPDAGAADASLRALLGGDAASWSQHWNADALAHAGVVEPYLWPELAAWLAAQEAAGHVVHRELVAADTSLGVGRYVALWEWTPKDRTPREAAS</sequence>
<proteinExistence type="predicted"/>
<reference evidence="1 2" key="1">
    <citation type="submission" date="2020-07" db="EMBL/GenBank/DDBJ databases">
        <title>Complete genome and description of Corynebacterium incognita strain Marseille-Q3630 sp. nov.</title>
        <authorList>
            <person name="Boxberger M."/>
        </authorList>
    </citation>
    <scope>NUCLEOTIDE SEQUENCE [LARGE SCALE GENOMIC DNA]</scope>
    <source>
        <strain evidence="1 2">Marseille-Q3630</strain>
    </source>
</reference>
<name>A0A7G7CS63_9CORY</name>
<keyword evidence="2" id="KW-1185">Reference proteome</keyword>